<dbReference type="OMA" id="SINTEFW"/>
<dbReference type="PANTHER" id="PTHR32525:SF1">
    <property type="entry name" value="DOMAIN OF UNKNOWN FUNCTION WSN DOMAIN-CONTAINING PROTEIN-RELATED"/>
    <property type="match status" value="1"/>
</dbReference>
<feature type="domain" description="Tyrosine-protein phosphatase" evidence="3">
    <location>
        <begin position="962"/>
        <end position="1164"/>
    </location>
</feature>
<evidence type="ECO:0000259" key="3">
    <source>
        <dbReference type="PROSITE" id="PS50055"/>
    </source>
</evidence>
<evidence type="ECO:0000313" key="6">
    <source>
        <dbReference type="Proteomes" id="UP000008281"/>
    </source>
</evidence>
<gene>
    <name evidence="5" type="ORF">CRE_02635</name>
</gene>
<dbReference type="EMBL" id="DS268608">
    <property type="protein sequence ID" value="EFO93556.1"/>
    <property type="molecule type" value="Genomic_DNA"/>
</dbReference>
<sequence>MKVFAFLSVATATVIYATTSHRRYYASDNHRDYPNFFDDPRTSSGSRSANSHSSSGSSPDSPSPGSPSDSSQPTNIRSVRSVSFPEHSEDFSNPHIRTIRNVEESADYLKHTTILAHLVNGIALQHGLMNGTISPSDAVGELLNFGSVAVSSIVNFKKDGINTLIEKLKSVKSDIDPNFKDYEKIALQWNEVILEVSKIGDVKNLTGIDSYLQVLEGFIKNFKFGSFEKPGNAFATGMTDLEYIKTLKPTNSDNFDKLSTLKTHLKKAISYVTDFKSCSEELQKNYKSLENGPAVFSPVEKTILLSKKRNFNKIIEKQYAGPVKKNIEAAVQVSKYAQDAQKDVLILNNLAESISAPGSIQRKYTNGFPNGLADLKPLLNDVRDRWIQEVINITGANPIVLTDGLEPLFRLQKRLEEMDDKLSPISTATNMNKALSDFKKLQKGLSDLKSESVDLVEDLFEKLNSARFVPLYENSYEEIMKSIQTAKDLQELSDAAIEAMDGFDAEKLNKEIDKLFDSLGFKNFNDENGSKDEFGTVFEDITTNGKLKGIRDFIDGLNKRFRKISATTEGGLKKRVQQIFANKDKINKFTGLDEEINKVHGYLKPLQNNSEKVSQAIKAYQQLRDIRLEDIPVFETVASAISDVAQDLSLVSTIPDEMKKDVSQATTEINKLPDSLAKSVVIGHSVNSLRSAFALRDLKAEVEKLKTIDSAVQAVIQKIWGNYKEDMAELEKTLGDIERFEKNLNVSNLTTIGAYGTPLTALASLTSVNMNAKEKSKALEALLNDGALKMDPTVKENIEKSKDTLDQLADLDLGFASHTTQFQSAPGVFSDLQNFLTKLLQVPMSPRQPSGQVPGAQGGPGGADAIQQGQKSDEEEKGLSWYYIALIVLFSLGGGGGAGVGFYLWHKRSQWKKWLAKLLYWIRSNALRNVESAITVHSNHVERIRLEARSWTPTENTVAVTRRRRADLQCNSDSAVLLPLVDKEKNVMIYANKIKTKKGLKLIATQAPSINTEFWMMVMQENSDFVISMCSDDEMTSLECSYYPHKVNETVSYGPYSVCLKEEKLTASKKVKQRTLVVTDSSSKDKKTKTLTHLQSFNWPVDTILDDHTESLEILDLVKDSTTPIIVHCADGGSKTMSLIGLQYVYEEVKDDPSKDFDDLVVEMCNKTWHSIKENVFTAWIASGVRIRLITEFEFHNEEASYTTDKEVLKKMKVALEEKRVADTKADEARRLQAEQDEKDRADRENQQAEADRIKDAEIKNLKDENEKKEAEKAQLVQQAEIDKAAALQRAEEERKEKERAELKKKIQQWIKKQRCTDINKLFALHSGILKAMDVGHRDKKKALDELPIPKHRFAFLCNPDTAVIVKSRGKRIPIHANHVKTDSNVRYIAAQAPMPKEENRDDTCEDFWVMVLYENAEFIVNLCDELQTRVACGNYYSSEVGYVECGRFKVITKSVELILEGAVKKRILEVTDNENEFKPAVIKHHQFLAWPDHGVPKGHDAALGLMNIVKESKVPIVVHCHAGVGRTCAFIGLQLVYEEILKHPENSMIEPMYKLRDQRWNAVQTSSQSFWIYLGIVLRLIREYKLDMNDYTEQNAIFNIKMC</sequence>
<dbReference type="HOGENOM" id="CLU_002807_0_0_1"/>
<evidence type="ECO:0000313" key="5">
    <source>
        <dbReference type="EMBL" id="EFO93556.1"/>
    </source>
</evidence>
<dbReference type="InterPro" id="IPR003125">
    <property type="entry name" value="WSN"/>
</dbReference>
<feature type="region of interest" description="Disordered" evidence="1">
    <location>
        <begin position="29"/>
        <end position="76"/>
    </location>
</feature>
<evidence type="ECO:0000256" key="1">
    <source>
        <dbReference type="SAM" id="MobiDB-lite"/>
    </source>
</evidence>
<protein>
    <recommendedName>
        <fullName evidence="7">Tyrosine-protein phosphatase domain-containing protein</fullName>
    </recommendedName>
</protein>
<dbReference type="Proteomes" id="UP000008281">
    <property type="component" value="Unassembled WGS sequence"/>
</dbReference>
<name>E3NDC3_CAERE</name>
<feature type="region of interest" description="Disordered" evidence="1">
    <location>
        <begin position="1225"/>
        <end position="1272"/>
    </location>
</feature>
<evidence type="ECO:0000259" key="4">
    <source>
        <dbReference type="PROSITE" id="PS50056"/>
    </source>
</evidence>
<dbReference type="SMART" id="SM00194">
    <property type="entry name" value="PTPc"/>
    <property type="match status" value="2"/>
</dbReference>
<dbReference type="PRINTS" id="PR00700">
    <property type="entry name" value="PRTYPHPHTASE"/>
</dbReference>
<dbReference type="PANTHER" id="PTHR32525">
    <property type="entry name" value="PROTEIN-TYROSINE-PHOSPHATASE"/>
    <property type="match status" value="1"/>
</dbReference>
<dbReference type="PROSITE" id="PS50056">
    <property type="entry name" value="TYR_PHOSPHATASE_2"/>
    <property type="match status" value="1"/>
</dbReference>
<feature type="chain" id="PRO_5003178512" description="Tyrosine-protein phosphatase domain-containing protein" evidence="2">
    <location>
        <begin position="18"/>
        <end position="1604"/>
    </location>
</feature>
<dbReference type="OrthoDB" id="5846887at2759"/>
<feature type="domain" description="Tyrosine-protein phosphatase" evidence="3">
    <location>
        <begin position="1337"/>
        <end position="1580"/>
    </location>
</feature>
<dbReference type="InParanoid" id="E3NDC3"/>
<dbReference type="Pfam" id="PF02206">
    <property type="entry name" value="WSN"/>
    <property type="match status" value="1"/>
</dbReference>
<feature type="signal peptide" evidence="2">
    <location>
        <begin position="1"/>
        <end position="17"/>
    </location>
</feature>
<feature type="domain" description="Tyrosine specific protein phosphatases" evidence="4">
    <location>
        <begin position="1516"/>
        <end position="1571"/>
    </location>
</feature>
<dbReference type="Gene3D" id="3.90.190.10">
    <property type="entry name" value="Protein tyrosine phosphatase superfamily"/>
    <property type="match status" value="2"/>
</dbReference>
<dbReference type="CDD" id="cd00047">
    <property type="entry name" value="PTPc"/>
    <property type="match status" value="2"/>
</dbReference>
<dbReference type="InterPro" id="IPR000387">
    <property type="entry name" value="Tyr_Pase_dom"/>
</dbReference>
<dbReference type="InterPro" id="IPR000242">
    <property type="entry name" value="PTP_cat"/>
</dbReference>
<dbReference type="eggNOG" id="ENOG502QR81">
    <property type="taxonomic scope" value="Eukaryota"/>
</dbReference>
<dbReference type="SUPFAM" id="SSF52799">
    <property type="entry name" value="(Phosphotyrosine protein) phosphatases II"/>
    <property type="match status" value="2"/>
</dbReference>
<dbReference type="SMART" id="SM00453">
    <property type="entry name" value="WSN"/>
    <property type="match status" value="1"/>
</dbReference>
<reference evidence="5" key="1">
    <citation type="submission" date="2007-07" db="EMBL/GenBank/DDBJ databases">
        <title>PCAP assembly of the Caenorhabditis remanei genome.</title>
        <authorList>
            <consortium name="The Caenorhabditis remanei Sequencing Consortium"/>
            <person name="Wilson R.K."/>
        </authorList>
    </citation>
    <scope>NUCLEOTIDE SEQUENCE [LARGE SCALE GENOMIC DNA]</scope>
    <source>
        <strain evidence="5">PB4641</strain>
    </source>
</reference>
<dbReference type="InterPro" id="IPR029021">
    <property type="entry name" value="Prot-tyrosine_phosphatase-like"/>
</dbReference>
<dbReference type="InterPro" id="IPR003595">
    <property type="entry name" value="Tyr_Pase_cat"/>
</dbReference>
<feature type="compositionally biased region" description="Basic and acidic residues" evidence="1">
    <location>
        <begin position="29"/>
        <end position="41"/>
    </location>
</feature>
<evidence type="ECO:0008006" key="7">
    <source>
        <dbReference type="Google" id="ProtNLM"/>
    </source>
</evidence>
<dbReference type="GO" id="GO:0004725">
    <property type="term" value="F:protein tyrosine phosphatase activity"/>
    <property type="evidence" value="ECO:0007669"/>
    <property type="project" value="InterPro"/>
</dbReference>
<feature type="compositionally biased region" description="Low complexity" evidence="1">
    <location>
        <begin position="43"/>
        <end position="60"/>
    </location>
</feature>
<evidence type="ECO:0000256" key="2">
    <source>
        <dbReference type="SAM" id="SignalP"/>
    </source>
</evidence>
<feature type="region of interest" description="Disordered" evidence="1">
    <location>
        <begin position="846"/>
        <end position="870"/>
    </location>
</feature>
<keyword evidence="2" id="KW-0732">Signal</keyword>
<accession>E3NDC3</accession>
<organism evidence="6">
    <name type="scientific">Caenorhabditis remanei</name>
    <name type="common">Caenorhabditis vulgaris</name>
    <dbReference type="NCBI Taxonomy" id="31234"/>
    <lineage>
        <taxon>Eukaryota</taxon>
        <taxon>Metazoa</taxon>
        <taxon>Ecdysozoa</taxon>
        <taxon>Nematoda</taxon>
        <taxon>Chromadorea</taxon>
        <taxon>Rhabditida</taxon>
        <taxon>Rhabditina</taxon>
        <taxon>Rhabditomorpha</taxon>
        <taxon>Rhabditoidea</taxon>
        <taxon>Rhabditidae</taxon>
        <taxon>Peloderinae</taxon>
        <taxon>Caenorhabditis</taxon>
    </lineage>
</organism>
<dbReference type="PROSITE" id="PS50055">
    <property type="entry name" value="TYR_PHOSPHATASE_PTP"/>
    <property type="match status" value="2"/>
</dbReference>
<proteinExistence type="predicted"/>
<keyword evidence="6" id="KW-1185">Reference proteome</keyword>
<dbReference type="STRING" id="31234.E3NDC3"/>
<dbReference type="SMART" id="SM00404">
    <property type="entry name" value="PTPc_motif"/>
    <property type="match status" value="2"/>
</dbReference>
<dbReference type="Pfam" id="PF00102">
    <property type="entry name" value="Y_phosphatase"/>
    <property type="match status" value="2"/>
</dbReference>